<evidence type="ECO:0000313" key="5">
    <source>
        <dbReference type="Proteomes" id="UP000245535"/>
    </source>
</evidence>
<dbReference type="Gene3D" id="2.60.120.200">
    <property type="match status" value="1"/>
</dbReference>
<dbReference type="Pfam" id="PF18962">
    <property type="entry name" value="Por_Secre_tail"/>
    <property type="match status" value="1"/>
</dbReference>
<dbReference type="Pfam" id="PF00722">
    <property type="entry name" value="Glyco_hydro_16"/>
    <property type="match status" value="1"/>
</dbReference>
<dbReference type="PANTHER" id="PTHR10963:SF55">
    <property type="entry name" value="GLYCOSIDE HYDROLASE FAMILY 16 PROTEIN"/>
    <property type="match status" value="1"/>
</dbReference>
<dbReference type="InterPro" id="IPR045829">
    <property type="entry name" value="PKD_6"/>
</dbReference>
<dbReference type="GO" id="GO:0004553">
    <property type="term" value="F:hydrolase activity, hydrolyzing O-glycosyl compounds"/>
    <property type="evidence" value="ECO:0007669"/>
    <property type="project" value="InterPro"/>
</dbReference>
<gene>
    <name evidence="4" type="ORF">BC781_109179</name>
</gene>
<accession>A0A315Z2D7</accession>
<keyword evidence="5" id="KW-1185">Reference proteome</keyword>
<dbReference type="EMBL" id="QGDO01000009">
    <property type="protein sequence ID" value="PWJ36160.1"/>
    <property type="molecule type" value="Genomic_DNA"/>
</dbReference>
<proteinExistence type="inferred from homology"/>
<dbReference type="InterPro" id="IPR013320">
    <property type="entry name" value="ConA-like_dom_sf"/>
</dbReference>
<dbReference type="RefSeq" id="WP_158281567.1">
    <property type="nucleotide sequence ID" value="NZ_QGDO01000009.1"/>
</dbReference>
<evidence type="ECO:0000256" key="1">
    <source>
        <dbReference type="ARBA" id="ARBA00006865"/>
    </source>
</evidence>
<feature type="chain" id="PRO_5016244383" evidence="2">
    <location>
        <begin position="22"/>
        <end position="615"/>
    </location>
</feature>
<evidence type="ECO:0000313" key="4">
    <source>
        <dbReference type="EMBL" id="PWJ36160.1"/>
    </source>
</evidence>
<evidence type="ECO:0000256" key="2">
    <source>
        <dbReference type="SAM" id="SignalP"/>
    </source>
</evidence>
<dbReference type="PANTHER" id="PTHR10963">
    <property type="entry name" value="GLYCOSYL HYDROLASE-RELATED"/>
    <property type="match status" value="1"/>
</dbReference>
<comment type="similarity">
    <text evidence="1">Belongs to the glycosyl hydrolase 16 family.</text>
</comment>
<dbReference type="InterPro" id="IPR050546">
    <property type="entry name" value="Glycosyl_Hydrlase_16"/>
</dbReference>
<sequence>MRLKEISILFFLLTQFTLSYAQEDCVSLVWSDEFNYSGLPDQSKWGYDVGGNGWGNGEAQFYTENRLENARVENGKLIIEARKESMGGSDYTSARLVTRDKGDWLYGRFEIKAKLPTGRGTWPAIWMLPTDWEYGGWPDSGEIDIMEHVGHDPAIVHGTVHTKAYYHSIGTQKGGSTMVDDFNTAFHVYAIEWSEEEIVWYIDDVEYFRFKNEHKTYKEWPFDKRFHLLLNIAVGGSWGGAQGIDDTIFPQRMEVDYVRVYGYNPEAKITGADFLEKDTEATFETNIKEGNTYQWSFPEGVEILEGENSDIVKVKWGNIGGTVSVDVQTECDAYTAEKEVRGYTIPEGDMYILDHKDTEGSLRWKAVLGDDSNSIQLTEESDGSIRVDFDIPAPRGNPHLELELFDLLDLSTYRKVSMAIKADNAPENIRLDLYDYKELYNLENVFDSFNVVEGEEFFDYIHFYGVEGKETSGFSLDKIQTLKLYFNYSFLAGAKSGTFWLKPLVFTIPAEGEDQVEPEQPEEPQNPVTGVEDDLFYEVVVYPIPAKEELFIKNLKGNEQLTLIDIVGNQSELPFDELGKKEWKVKLPSVTQGIYFLQITSEEGSIKTFRILIEK</sequence>
<dbReference type="CDD" id="cd08023">
    <property type="entry name" value="GH16_laminarinase_like"/>
    <property type="match status" value="1"/>
</dbReference>
<evidence type="ECO:0000259" key="3">
    <source>
        <dbReference type="PROSITE" id="PS51762"/>
    </source>
</evidence>
<dbReference type="PROSITE" id="PS51762">
    <property type="entry name" value="GH16_2"/>
    <property type="match status" value="1"/>
</dbReference>
<comment type="caution">
    <text evidence="4">The sequence shown here is derived from an EMBL/GenBank/DDBJ whole genome shotgun (WGS) entry which is preliminary data.</text>
</comment>
<keyword evidence="2" id="KW-0732">Signal</keyword>
<dbReference type="SUPFAM" id="SSF49899">
    <property type="entry name" value="Concanavalin A-like lectins/glucanases"/>
    <property type="match status" value="1"/>
</dbReference>
<dbReference type="Pfam" id="PF19408">
    <property type="entry name" value="PKD_6"/>
    <property type="match status" value="1"/>
</dbReference>
<reference evidence="4 5" key="1">
    <citation type="submission" date="2018-03" db="EMBL/GenBank/DDBJ databases">
        <title>Genomic Encyclopedia of Archaeal and Bacterial Type Strains, Phase II (KMG-II): from individual species to whole genera.</title>
        <authorList>
            <person name="Goeker M."/>
        </authorList>
    </citation>
    <scope>NUCLEOTIDE SEQUENCE [LARGE SCALE GENOMIC DNA]</scope>
    <source>
        <strain evidence="4 5">DSM 28229</strain>
    </source>
</reference>
<protein>
    <submittedName>
        <fullName evidence="4">Putative secreted protein (Por secretion system target)</fullName>
    </submittedName>
</protein>
<dbReference type="Proteomes" id="UP000245535">
    <property type="component" value="Unassembled WGS sequence"/>
</dbReference>
<feature type="signal peptide" evidence="2">
    <location>
        <begin position="1"/>
        <end position="21"/>
    </location>
</feature>
<feature type="domain" description="GH16" evidence="3">
    <location>
        <begin position="13"/>
        <end position="266"/>
    </location>
</feature>
<organism evidence="4 5">
    <name type="scientific">Sediminitomix flava</name>
    <dbReference type="NCBI Taxonomy" id="379075"/>
    <lineage>
        <taxon>Bacteria</taxon>
        <taxon>Pseudomonadati</taxon>
        <taxon>Bacteroidota</taxon>
        <taxon>Cytophagia</taxon>
        <taxon>Cytophagales</taxon>
        <taxon>Flammeovirgaceae</taxon>
        <taxon>Sediminitomix</taxon>
    </lineage>
</organism>
<name>A0A315Z2D7_SEDFL</name>
<dbReference type="OrthoDB" id="9776255at2"/>
<dbReference type="InterPro" id="IPR026444">
    <property type="entry name" value="Secre_tail"/>
</dbReference>
<dbReference type="AlphaFoldDB" id="A0A315Z2D7"/>
<dbReference type="InterPro" id="IPR000757">
    <property type="entry name" value="Beta-glucanase-like"/>
</dbReference>
<dbReference type="GO" id="GO:0005975">
    <property type="term" value="P:carbohydrate metabolic process"/>
    <property type="evidence" value="ECO:0007669"/>
    <property type="project" value="InterPro"/>
</dbReference>
<dbReference type="NCBIfam" id="TIGR04183">
    <property type="entry name" value="Por_Secre_tail"/>
    <property type="match status" value="1"/>
</dbReference>